<proteinExistence type="predicted"/>
<organism evidence="2 3">
    <name type="scientific">Kryptolebias marmoratus</name>
    <name type="common">Mangrove killifish</name>
    <name type="synonym">Rivulus marmoratus</name>
    <dbReference type="NCBI Taxonomy" id="37003"/>
    <lineage>
        <taxon>Eukaryota</taxon>
        <taxon>Metazoa</taxon>
        <taxon>Chordata</taxon>
        <taxon>Craniata</taxon>
        <taxon>Vertebrata</taxon>
        <taxon>Euteleostomi</taxon>
        <taxon>Actinopterygii</taxon>
        <taxon>Neopterygii</taxon>
        <taxon>Teleostei</taxon>
        <taxon>Neoteleostei</taxon>
        <taxon>Acanthomorphata</taxon>
        <taxon>Ovalentaria</taxon>
        <taxon>Atherinomorphae</taxon>
        <taxon>Cyprinodontiformes</taxon>
        <taxon>Rivulidae</taxon>
        <taxon>Kryptolebias</taxon>
    </lineage>
</organism>
<feature type="transmembrane region" description="Helical" evidence="1">
    <location>
        <begin position="6"/>
        <end position="26"/>
    </location>
</feature>
<evidence type="ECO:0000313" key="2">
    <source>
        <dbReference type="Ensembl" id="ENSKMAP00000001246.1"/>
    </source>
</evidence>
<dbReference type="Ensembl" id="ENSKMAT00000001285.1">
    <property type="protein sequence ID" value="ENSKMAP00000001246.1"/>
    <property type="gene ID" value="ENSKMAG00000000982.1"/>
</dbReference>
<name>A0A3Q2ZC72_KRYMA</name>
<evidence type="ECO:0000256" key="1">
    <source>
        <dbReference type="SAM" id="Phobius"/>
    </source>
</evidence>
<reference evidence="2" key="2">
    <citation type="submission" date="2025-09" db="UniProtKB">
        <authorList>
            <consortium name="Ensembl"/>
        </authorList>
    </citation>
    <scope>IDENTIFICATION</scope>
</reference>
<dbReference type="Proteomes" id="UP000264800">
    <property type="component" value="Unplaced"/>
</dbReference>
<protein>
    <submittedName>
        <fullName evidence="2">Uncharacterized protein</fullName>
    </submittedName>
</protein>
<accession>A0A3Q2ZC72</accession>
<evidence type="ECO:0000313" key="3">
    <source>
        <dbReference type="Proteomes" id="UP000264800"/>
    </source>
</evidence>
<sequence length="66" mass="8007">MSEAEYIYIYIYIYIFVCLCEYCDLFKIHQEKSILICLYKYIKYIGMHIYKYTAHICSTPTLKLPS</sequence>
<dbReference type="AlphaFoldDB" id="A0A3Q2ZC72"/>
<keyword evidence="1" id="KW-0812">Transmembrane</keyword>
<keyword evidence="1" id="KW-0472">Membrane</keyword>
<keyword evidence="1" id="KW-1133">Transmembrane helix</keyword>
<reference evidence="2" key="1">
    <citation type="submission" date="2025-08" db="UniProtKB">
        <authorList>
            <consortium name="Ensembl"/>
        </authorList>
    </citation>
    <scope>IDENTIFICATION</scope>
</reference>
<keyword evidence="3" id="KW-1185">Reference proteome</keyword>